<dbReference type="PROSITE" id="PS50850">
    <property type="entry name" value="MFS"/>
    <property type="match status" value="1"/>
</dbReference>
<comment type="caution">
    <text evidence="6">The sequence shown here is derived from an EMBL/GenBank/DDBJ whole genome shotgun (WGS) entry which is preliminary data.</text>
</comment>
<feature type="transmembrane region" description="Helical" evidence="4">
    <location>
        <begin position="335"/>
        <end position="359"/>
    </location>
</feature>
<evidence type="ECO:0000259" key="5">
    <source>
        <dbReference type="PROSITE" id="PS50850"/>
    </source>
</evidence>
<dbReference type="PANTHER" id="PTHR23527:SF1">
    <property type="entry name" value="BLL3282 PROTEIN"/>
    <property type="match status" value="1"/>
</dbReference>
<accession>A0ABM8RHT6</accession>
<evidence type="ECO:0000256" key="3">
    <source>
        <dbReference type="ARBA" id="ARBA00023136"/>
    </source>
</evidence>
<feature type="transmembrane region" description="Helical" evidence="4">
    <location>
        <begin position="155"/>
        <end position="175"/>
    </location>
</feature>
<gene>
    <name evidence="6" type="ORF">R69776_03038</name>
</gene>
<keyword evidence="7" id="KW-1185">Reference proteome</keyword>
<dbReference type="InterPro" id="IPR020846">
    <property type="entry name" value="MFS_dom"/>
</dbReference>
<keyword evidence="2 4" id="KW-1133">Transmembrane helix</keyword>
<evidence type="ECO:0000313" key="6">
    <source>
        <dbReference type="EMBL" id="CAE6753553.1"/>
    </source>
</evidence>
<feature type="transmembrane region" description="Helical" evidence="4">
    <location>
        <begin position="276"/>
        <end position="297"/>
    </location>
</feature>
<evidence type="ECO:0000313" key="7">
    <source>
        <dbReference type="Proteomes" id="UP000673821"/>
    </source>
</evidence>
<feature type="domain" description="Major facilitator superfamily (MFS) profile" evidence="5">
    <location>
        <begin position="6"/>
        <end position="393"/>
    </location>
</feature>
<sequence length="400" mass="40362">MNAATAVTSTTVVQILTAFAALTIPSLVPLVVGEAGLHAVDVGTFISIVYAAAALVTIFAGPLVHRFGAIRTCQFAVALCAAGLLMARTGSAAGLVAGAVALGLGYGPVTPASSHLLSQSTSAANRRLIFSLKQTGVPAGTALAGALVPVATLALGWRVALGLIVIVCLLVALGLQAVRAGLDEPANNHGYNARPGILSSITIALSQPYLRLLALTAFVLGGAQMCASTFLISYFYRSLGYPPLAAGAMLSVANVAGVVFRLVWGAAADRGANPRLLLAALALLTCFAQAIVAWPSLMASHAAAMAVCFVMGAAAIGWNGVLLAEIAEAVPVNQVSTATAGCLFFSFGGVMTFPALFGAIRHASGGYSASWLWMAGTAAALALILLVSGRRFAGSVVARG</sequence>
<dbReference type="InterPro" id="IPR011701">
    <property type="entry name" value="MFS"/>
</dbReference>
<feature type="transmembrane region" description="Helical" evidence="4">
    <location>
        <begin position="242"/>
        <end position="264"/>
    </location>
</feature>
<dbReference type="EMBL" id="CAJNBH010000008">
    <property type="protein sequence ID" value="CAE6753553.1"/>
    <property type="molecule type" value="Genomic_DNA"/>
</dbReference>
<feature type="transmembrane region" description="Helical" evidence="4">
    <location>
        <begin position="44"/>
        <end position="64"/>
    </location>
</feature>
<evidence type="ECO:0000256" key="4">
    <source>
        <dbReference type="SAM" id="Phobius"/>
    </source>
</evidence>
<dbReference type="Pfam" id="PF07690">
    <property type="entry name" value="MFS_1"/>
    <property type="match status" value="1"/>
</dbReference>
<evidence type="ECO:0000256" key="2">
    <source>
        <dbReference type="ARBA" id="ARBA00022989"/>
    </source>
</evidence>
<dbReference type="Proteomes" id="UP000673821">
    <property type="component" value="Unassembled WGS sequence"/>
</dbReference>
<dbReference type="Gene3D" id="1.20.1250.20">
    <property type="entry name" value="MFS general substrate transporter like domains"/>
    <property type="match status" value="2"/>
</dbReference>
<feature type="transmembrane region" description="Helical" evidence="4">
    <location>
        <begin position="371"/>
        <end position="389"/>
    </location>
</feature>
<keyword evidence="1 4" id="KW-0812">Transmembrane</keyword>
<dbReference type="InterPro" id="IPR052952">
    <property type="entry name" value="MFS-Transporter"/>
</dbReference>
<dbReference type="SUPFAM" id="SSF103473">
    <property type="entry name" value="MFS general substrate transporter"/>
    <property type="match status" value="1"/>
</dbReference>
<feature type="transmembrane region" description="Helical" evidence="4">
    <location>
        <begin position="76"/>
        <end position="106"/>
    </location>
</feature>
<evidence type="ECO:0000256" key="1">
    <source>
        <dbReference type="ARBA" id="ARBA00022692"/>
    </source>
</evidence>
<organism evidence="6 7">
    <name type="scientific">Paraburkholderia nemoris</name>
    <dbReference type="NCBI Taxonomy" id="2793076"/>
    <lineage>
        <taxon>Bacteria</taxon>
        <taxon>Pseudomonadati</taxon>
        <taxon>Pseudomonadota</taxon>
        <taxon>Betaproteobacteria</taxon>
        <taxon>Burkholderiales</taxon>
        <taxon>Burkholderiaceae</taxon>
        <taxon>Paraburkholderia</taxon>
    </lineage>
</organism>
<keyword evidence="3 4" id="KW-0472">Membrane</keyword>
<feature type="transmembrane region" description="Helical" evidence="4">
    <location>
        <begin position="212"/>
        <end position="236"/>
    </location>
</feature>
<dbReference type="InterPro" id="IPR036259">
    <property type="entry name" value="MFS_trans_sf"/>
</dbReference>
<dbReference type="RefSeq" id="WP_200659361.1">
    <property type="nucleotide sequence ID" value="NZ_CAJNBH010000008.1"/>
</dbReference>
<feature type="transmembrane region" description="Helical" evidence="4">
    <location>
        <begin position="303"/>
        <end position="323"/>
    </location>
</feature>
<name>A0ABM8RHT6_9BURK</name>
<dbReference type="PANTHER" id="PTHR23527">
    <property type="entry name" value="BLL3282 PROTEIN"/>
    <property type="match status" value="1"/>
</dbReference>
<reference evidence="6 7" key="1">
    <citation type="submission" date="2021-02" db="EMBL/GenBank/DDBJ databases">
        <authorList>
            <person name="Vanwijnsberghe S."/>
        </authorList>
    </citation>
    <scope>NUCLEOTIDE SEQUENCE [LARGE SCALE GENOMIC DNA]</scope>
    <source>
        <strain evidence="6 7">R-69776</strain>
    </source>
</reference>
<proteinExistence type="predicted"/>
<protein>
    <recommendedName>
        <fullName evidence="5">Major facilitator superfamily (MFS) profile domain-containing protein</fullName>
    </recommendedName>
</protein>